<evidence type="ECO:0000313" key="1">
    <source>
        <dbReference type="EMBL" id="KAI6089384.1"/>
    </source>
</evidence>
<gene>
    <name evidence="1" type="ORF">F4821DRAFT_62675</name>
</gene>
<dbReference type="EMBL" id="MU394296">
    <property type="protein sequence ID" value="KAI6089384.1"/>
    <property type="molecule type" value="Genomic_DNA"/>
</dbReference>
<organism evidence="1 2">
    <name type="scientific">Hypoxylon rubiginosum</name>
    <dbReference type="NCBI Taxonomy" id="110542"/>
    <lineage>
        <taxon>Eukaryota</taxon>
        <taxon>Fungi</taxon>
        <taxon>Dikarya</taxon>
        <taxon>Ascomycota</taxon>
        <taxon>Pezizomycotina</taxon>
        <taxon>Sordariomycetes</taxon>
        <taxon>Xylariomycetidae</taxon>
        <taxon>Xylariales</taxon>
        <taxon>Hypoxylaceae</taxon>
        <taxon>Hypoxylon</taxon>
    </lineage>
</organism>
<name>A0ACC0D9V1_9PEZI</name>
<protein>
    <submittedName>
        <fullName evidence="1">Uncharacterized protein</fullName>
    </submittedName>
</protein>
<keyword evidence="2" id="KW-1185">Reference proteome</keyword>
<accession>A0ACC0D9V1</accession>
<sequence length="450" mass="51765">MLEPWDEVISLQRERQLCADDVQAIQSSCLTDHGKKHPIECPDCWNRLVNRIRDRYLNSASKEWFSGRRPFLLELDTLFSKAHSREVDLKAIEQRILDEKREWYRDKVKVLGLQHATKSPSEEQVLQQRLNDRSIPTDQLISELRRAFSDGAVQNEEAFNGFIERLRLASTPQARVDAYVDIFFQPNHDPSGAAKSHKYIDMVRNAVPISDIINAIIRDRHAAERDRNEKQISHRQNVEKLEELKRAKAAHELDKSKRDKARQDKARAAAALADDQQHNLSPCLACSKIPDPQDFIICPLCQILGELFHLRIKPAIFCSEECENARYEAHVETMHECASGQGCIQLHDEDVEMDEGGNILVFCAECVVSLGIPSTFCSTRCFGDNFQHHRDNVHLLQWKLGGQHEIDDKSQLEFDPDDGTRYRARNIERHIITLEDAMKEWQKKTGATVT</sequence>
<comment type="caution">
    <text evidence="1">The sequence shown here is derived from an EMBL/GenBank/DDBJ whole genome shotgun (WGS) entry which is preliminary data.</text>
</comment>
<reference evidence="1 2" key="1">
    <citation type="journal article" date="2022" name="New Phytol.">
        <title>Ecological generalism drives hyperdiversity of secondary metabolite gene clusters in xylarialean endophytes.</title>
        <authorList>
            <person name="Franco M.E.E."/>
            <person name="Wisecaver J.H."/>
            <person name="Arnold A.E."/>
            <person name="Ju Y.M."/>
            <person name="Slot J.C."/>
            <person name="Ahrendt S."/>
            <person name="Moore L.P."/>
            <person name="Eastman K.E."/>
            <person name="Scott K."/>
            <person name="Konkel Z."/>
            <person name="Mondo S.J."/>
            <person name="Kuo A."/>
            <person name="Hayes R.D."/>
            <person name="Haridas S."/>
            <person name="Andreopoulos B."/>
            <person name="Riley R."/>
            <person name="LaButti K."/>
            <person name="Pangilinan J."/>
            <person name="Lipzen A."/>
            <person name="Amirebrahimi M."/>
            <person name="Yan J."/>
            <person name="Adam C."/>
            <person name="Keymanesh K."/>
            <person name="Ng V."/>
            <person name="Louie K."/>
            <person name="Northen T."/>
            <person name="Drula E."/>
            <person name="Henrissat B."/>
            <person name="Hsieh H.M."/>
            <person name="Youens-Clark K."/>
            <person name="Lutzoni F."/>
            <person name="Miadlikowska J."/>
            <person name="Eastwood D.C."/>
            <person name="Hamelin R.C."/>
            <person name="Grigoriev I.V."/>
            <person name="U'Ren J.M."/>
        </authorList>
    </citation>
    <scope>NUCLEOTIDE SEQUENCE [LARGE SCALE GENOMIC DNA]</scope>
    <source>
        <strain evidence="1 2">ER1909</strain>
    </source>
</reference>
<evidence type="ECO:0000313" key="2">
    <source>
        <dbReference type="Proteomes" id="UP001497680"/>
    </source>
</evidence>
<proteinExistence type="predicted"/>
<dbReference type="Proteomes" id="UP001497680">
    <property type="component" value="Unassembled WGS sequence"/>
</dbReference>